<dbReference type="Proteomes" id="UP000322159">
    <property type="component" value="Chromosome"/>
</dbReference>
<feature type="transmembrane region" description="Helical" evidence="1">
    <location>
        <begin position="12"/>
        <end position="34"/>
    </location>
</feature>
<reference evidence="2 3" key="1">
    <citation type="submission" date="2019-09" db="EMBL/GenBank/DDBJ databases">
        <title>Genome sequencing of strain KACC 19322.</title>
        <authorList>
            <person name="Heo J."/>
            <person name="Kim S.-J."/>
            <person name="Kim J.-S."/>
            <person name="Hong S.-B."/>
            <person name="Kwon S.-W."/>
        </authorList>
    </citation>
    <scope>NUCLEOTIDE SEQUENCE [LARGE SCALE GENOMIC DNA]</scope>
    <source>
        <strain evidence="2 3">KACC 19322</strain>
    </source>
</reference>
<feature type="transmembrane region" description="Helical" evidence="1">
    <location>
        <begin position="105"/>
        <end position="128"/>
    </location>
</feature>
<feature type="transmembrane region" description="Helical" evidence="1">
    <location>
        <begin position="40"/>
        <end position="64"/>
    </location>
</feature>
<evidence type="ECO:0000256" key="1">
    <source>
        <dbReference type="SAM" id="Phobius"/>
    </source>
</evidence>
<dbReference type="KEGG" id="lyk:FLP23_10365"/>
<dbReference type="OrthoDB" id="5117309at2"/>
<feature type="transmembrane region" description="Helical" evidence="1">
    <location>
        <begin position="76"/>
        <end position="99"/>
    </location>
</feature>
<keyword evidence="1" id="KW-0812">Transmembrane</keyword>
<dbReference type="RefSeq" id="WP_149325790.1">
    <property type="nucleotide sequence ID" value="NZ_CP043504.1"/>
</dbReference>
<evidence type="ECO:0000313" key="2">
    <source>
        <dbReference type="EMBL" id="QEO10373.1"/>
    </source>
</evidence>
<dbReference type="EMBL" id="CP043504">
    <property type="protein sequence ID" value="QEO10373.1"/>
    <property type="molecule type" value="Genomic_DNA"/>
</dbReference>
<gene>
    <name evidence="2" type="ORF">FLP23_10365</name>
</gene>
<keyword evidence="1" id="KW-0472">Membrane</keyword>
<organism evidence="2 3">
    <name type="scientific">Protaetiibacter larvae</name>
    <dbReference type="NCBI Taxonomy" id="2592654"/>
    <lineage>
        <taxon>Bacteria</taxon>
        <taxon>Bacillati</taxon>
        <taxon>Actinomycetota</taxon>
        <taxon>Actinomycetes</taxon>
        <taxon>Micrococcales</taxon>
        <taxon>Microbacteriaceae</taxon>
        <taxon>Protaetiibacter</taxon>
    </lineage>
</organism>
<proteinExistence type="predicted"/>
<sequence>MSGSSNPILSLALRWGALFAAALAVLAAVVGWFVAQAPGLIGGLIAAAVAFVFLGLTAASILLAQRVTAGDPGSPVFFGIVLGTWLLKLVLFLVLVIWLRGQPWLNPYVFFGTIIVAVIGSLAVDVLAFQRARVPYADVPLPEDQESDSAPE</sequence>
<name>A0A5C1Y8E0_9MICO</name>
<dbReference type="AlphaFoldDB" id="A0A5C1Y8E0"/>
<protein>
    <submittedName>
        <fullName evidence="2">Uncharacterized protein</fullName>
    </submittedName>
</protein>
<accession>A0A5C1Y8E0</accession>
<keyword evidence="1" id="KW-1133">Transmembrane helix</keyword>
<keyword evidence="3" id="KW-1185">Reference proteome</keyword>
<evidence type="ECO:0000313" key="3">
    <source>
        <dbReference type="Proteomes" id="UP000322159"/>
    </source>
</evidence>